<dbReference type="InterPro" id="IPR039424">
    <property type="entry name" value="SBP_5"/>
</dbReference>
<dbReference type="EMBL" id="LCTK01000016">
    <property type="protein sequence ID" value="KKZ58940.1"/>
    <property type="molecule type" value="Genomic_DNA"/>
</dbReference>
<sequence length="564" mass="64694">MLRKNITFFCFLFGIGLNSQLQAAPRVPEHLTENGLTYCTNASGFSFNPQTADAGTSMNVVTEQIYNKLFEIKNHSANVTPVLAQSYSISPDNKEILINLRRGVKFHHTPWFTPTRDFNAEDVVFSINRVLGHDTYLPTLAETAITYKNPQYKVFHEQARKVRFPYFDSIKLNEKIKSVTALSPYQVKIELFEPDSSILSHLASQYAIIFSQEYAYQLSADDNLTQLDTHPVGTGPYQVKDYVYNQYVRLMRNENYWKKEAKIENIIVDLSTDRNGRLVKFFNNECQIASYPEVSQIGLLKSNDKHYYMQSTDGMNLAYLAFNFEKPLMQDRTIREAISQSLNRARIIHNIYHNTATVANNIIPEISWASSVNTPEFDFDYSPKVAKKKLENKHLSLNLWVINEEQMYNPAPFKMAEMIKSDLDQVGVKVKVRTVTRTFLSEQLRNKSENYDLILAGWLAGNLDPDGFMRPILSCNTQNEITNLSNWCNEEFNNLMDRAIATSNLSERARAYNDAQELILHELPIIPIANVKRILVANSIVKGVEMTPFGSLNFSDLRLHKEKP</sequence>
<dbReference type="CDD" id="cd08493">
    <property type="entry name" value="PBP2_DppA_like"/>
    <property type="match status" value="1"/>
</dbReference>
<dbReference type="InterPro" id="IPR030678">
    <property type="entry name" value="Peptide/Ni-bd"/>
</dbReference>
<reference evidence="5 6" key="1">
    <citation type="submission" date="2015-05" db="EMBL/GenBank/DDBJ databases">
        <title>Comparative analyses of the lipooligosaccharides from nottypeable Haemophilus influenzae and Haemophilus haemolyticus.</title>
        <authorList>
            <person name="Post D.M.B."/>
            <person name="Ketterer M.R."/>
            <person name="Coffin J.E."/>
            <person name="Reinders L.M."/>
            <person name="Munson R.S.Jr."/>
            <person name="Bair T.B."/>
            <person name="Murphy T.F."/>
            <person name="Foster E."/>
            <person name="Gibson B.W."/>
            <person name="Apicella M.A."/>
        </authorList>
    </citation>
    <scope>NUCLEOTIDE SEQUENCE [LARGE SCALE GENOMIC DNA]</scope>
    <source>
        <strain evidence="5 6">11P18</strain>
    </source>
</reference>
<evidence type="ECO:0000313" key="6">
    <source>
        <dbReference type="Proteomes" id="UP000034750"/>
    </source>
</evidence>
<organism evidence="5 6">
    <name type="scientific">Haemophilus haemolyticus</name>
    <dbReference type="NCBI Taxonomy" id="726"/>
    <lineage>
        <taxon>Bacteria</taxon>
        <taxon>Pseudomonadati</taxon>
        <taxon>Pseudomonadota</taxon>
        <taxon>Gammaproteobacteria</taxon>
        <taxon>Pasteurellales</taxon>
        <taxon>Pasteurellaceae</taxon>
        <taxon>Haemophilus</taxon>
    </lineage>
</organism>
<dbReference type="RefSeq" id="WP_046953022.1">
    <property type="nucleotide sequence ID" value="NZ_CP031238.1"/>
</dbReference>
<dbReference type="Gene3D" id="3.10.105.10">
    <property type="entry name" value="Dipeptide-binding Protein, Domain 3"/>
    <property type="match status" value="1"/>
</dbReference>
<name>A0A0M3G7K1_HAEHA</name>
<dbReference type="SUPFAM" id="SSF53850">
    <property type="entry name" value="Periplasmic binding protein-like II"/>
    <property type="match status" value="1"/>
</dbReference>
<evidence type="ECO:0000259" key="4">
    <source>
        <dbReference type="Pfam" id="PF00496"/>
    </source>
</evidence>
<evidence type="ECO:0000256" key="2">
    <source>
        <dbReference type="ARBA" id="ARBA00022729"/>
    </source>
</evidence>
<dbReference type="PANTHER" id="PTHR30290">
    <property type="entry name" value="PERIPLASMIC BINDING COMPONENT OF ABC TRANSPORTER"/>
    <property type="match status" value="1"/>
</dbReference>
<keyword evidence="2 3" id="KW-0732">Signal</keyword>
<comment type="similarity">
    <text evidence="1">Belongs to the bacterial solute-binding protein 5 family.</text>
</comment>
<dbReference type="AlphaFoldDB" id="A0A0M3G7K1"/>
<evidence type="ECO:0000256" key="1">
    <source>
        <dbReference type="ARBA" id="ARBA00005695"/>
    </source>
</evidence>
<dbReference type="PROSITE" id="PS01040">
    <property type="entry name" value="SBP_BACTERIAL_5"/>
    <property type="match status" value="1"/>
</dbReference>
<evidence type="ECO:0000313" key="5">
    <source>
        <dbReference type="EMBL" id="KKZ58940.1"/>
    </source>
</evidence>
<dbReference type="InterPro" id="IPR023765">
    <property type="entry name" value="SBP_5_CS"/>
</dbReference>
<comment type="caution">
    <text evidence="5">The sequence shown here is derived from an EMBL/GenBank/DDBJ whole genome shotgun (WGS) entry which is preliminary data.</text>
</comment>
<dbReference type="InterPro" id="IPR000914">
    <property type="entry name" value="SBP_5_dom"/>
</dbReference>
<dbReference type="GO" id="GO:0015833">
    <property type="term" value="P:peptide transport"/>
    <property type="evidence" value="ECO:0007669"/>
    <property type="project" value="TreeGrafter"/>
</dbReference>
<dbReference type="PIRSF" id="PIRSF002741">
    <property type="entry name" value="MppA"/>
    <property type="match status" value="1"/>
</dbReference>
<dbReference type="Gene3D" id="3.40.190.10">
    <property type="entry name" value="Periplasmic binding protein-like II"/>
    <property type="match status" value="1"/>
</dbReference>
<dbReference type="PATRIC" id="fig|726.54.peg.780"/>
<proteinExistence type="inferred from homology"/>
<gene>
    <name evidence="5" type="ORF">AAX18_03890</name>
</gene>
<dbReference type="Pfam" id="PF00496">
    <property type="entry name" value="SBP_bac_5"/>
    <property type="match status" value="1"/>
</dbReference>
<dbReference type="PANTHER" id="PTHR30290:SF28">
    <property type="entry name" value="ABC TRANSPORTER PERIPLASMIC-BINDING PROTEIN SAPA-RELATED"/>
    <property type="match status" value="1"/>
</dbReference>
<feature type="domain" description="Solute-binding protein family 5" evidence="4">
    <location>
        <begin position="79"/>
        <end position="479"/>
    </location>
</feature>
<protein>
    <submittedName>
        <fullName evidence="5">Peptide ABC transporter substrate-binding protein</fullName>
    </submittedName>
</protein>
<dbReference type="GO" id="GO:0043190">
    <property type="term" value="C:ATP-binding cassette (ABC) transporter complex"/>
    <property type="evidence" value="ECO:0007669"/>
    <property type="project" value="InterPro"/>
</dbReference>
<accession>A0A0M3G7K1</accession>
<evidence type="ECO:0000256" key="3">
    <source>
        <dbReference type="SAM" id="SignalP"/>
    </source>
</evidence>
<feature type="chain" id="PRO_5005655288" evidence="3">
    <location>
        <begin position="24"/>
        <end position="564"/>
    </location>
</feature>
<dbReference type="GO" id="GO:1904680">
    <property type="term" value="F:peptide transmembrane transporter activity"/>
    <property type="evidence" value="ECO:0007669"/>
    <property type="project" value="TreeGrafter"/>
</dbReference>
<dbReference type="Gene3D" id="3.90.76.10">
    <property type="entry name" value="Dipeptide-binding Protein, Domain 1"/>
    <property type="match status" value="1"/>
</dbReference>
<dbReference type="Proteomes" id="UP000034750">
    <property type="component" value="Unassembled WGS sequence"/>
</dbReference>
<dbReference type="GO" id="GO:0030288">
    <property type="term" value="C:outer membrane-bounded periplasmic space"/>
    <property type="evidence" value="ECO:0007669"/>
    <property type="project" value="UniProtKB-ARBA"/>
</dbReference>
<feature type="signal peptide" evidence="3">
    <location>
        <begin position="1"/>
        <end position="23"/>
    </location>
</feature>